<dbReference type="Gene3D" id="2.20.200.10">
    <property type="entry name" value="Outer membrane efflux proteins (OEP)"/>
    <property type="match status" value="1"/>
</dbReference>
<keyword evidence="2" id="KW-0472">Membrane</keyword>
<organism evidence="3 4">
    <name type="scientific">Desulfovibrio gilichinskyi</name>
    <dbReference type="NCBI Taxonomy" id="1519643"/>
    <lineage>
        <taxon>Bacteria</taxon>
        <taxon>Pseudomonadati</taxon>
        <taxon>Thermodesulfobacteriota</taxon>
        <taxon>Desulfovibrionia</taxon>
        <taxon>Desulfovibrionales</taxon>
        <taxon>Desulfovibrionaceae</taxon>
        <taxon>Desulfovibrio</taxon>
    </lineage>
</organism>
<dbReference type="GO" id="GO:0005886">
    <property type="term" value="C:plasma membrane"/>
    <property type="evidence" value="ECO:0007669"/>
    <property type="project" value="UniProtKB-SubCell"/>
</dbReference>
<dbReference type="Proteomes" id="UP000192906">
    <property type="component" value="Unassembled WGS sequence"/>
</dbReference>
<keyword evidence="2" id="KW-0564">Palmitate</keyword>
<dbReference type="GO" id="GO:0015562">
    <property type="term" value="F:efflux transmembrane transporter activity"/>
    <property type="evidence" value="ECO:0007669"/>
    <property type="project" value="InterPro"/>
</dbReference>
<dbReference type="Gene3D" id="1.20.1600.10">
    <property type="entry name" value="Outer membrane efflux proteins (OEP)"/>
    <property type="match status" value="1"/>
</dbReference>
<evidence type="ECO:0000256" key="1">
    <source>
        <dbReference type="ARBA" id="ARBA00007613"/>
    </source>
</evidence>
<keyword evidence="2 3" id="KW-0449">Lipoprotein</keyword>
<dbReference type="OrthoDB" id="9783163at2"/>
<gene>
    <name evidence="3" type="ORF">SAMN06295933_3052</name>
</gene>
<keyword evidence="2" id="KW-1134">Transmembrane beta strand</keyword>
<evidence type="ECO:0000256" key="2">
    <source>
        <dbReference type="RuleBase" id="RU362097"/>
    </source>
</evidence>
<dbReference type="NCBIfam" id="TIGR01845">
    <property type="entry name" value="outer_NodT"/>
    <property type="match status" value="1"/>
</dbReference>
<dbReference type="AlphaFoldDB" id="A0A1X7EJS4"/>
<proteinExistence type="inferred from homology"/>
<evidence type="ECO:0000313" key="3">
    <source>
        <dbReference type="EMBL" id="SMF35172.1"/>
    </source>
</evidence>
<sequence length="472" mass="52690">MTRFIIYIVSISFLLSGCGPLLRTDFTPPEVVIPTGWNATGNSTDKVTSNVEKWPDSFGDPKLSSLVTLALKRNNNLAAASFRVRQAQIKAGLDYNSLWPQLSGGVAGNNQNNFNKGDWDNSYSTNFDISYEADLWGKLSRTHDSSKWEAEATNEDRLSTALTLVGTTMKLYWKIAYHNVLLDLSKSNIDSSKETLGLMIAQKKFGASSELEVSEAKQDLANLLAEHQSLVQDKQEDLNALAVLFDMPPGKVMADPNKLISTKLPTIPVGLPVELLGRRPDLRAAEMRLRKLLANTDVAHANFYPTLSLTGSLGTSSTELSNFLDNPFAAVASSIAFPFLNWNRLQLNLDESQAEYDEAVVNFRQTLYESMKEVENALSNQKNLTEKGKYLKDNFEAALAVEQIYEVRYKSGFGTLKDWLDSQDTRRKAEEALAENIYNRLVNYINLYQALGGEPEEKDLKNGLPLQQEQHI</sequence>
<evidence type="ECO:0000313" key="4">
    <source>
        <dbReference type="Proteomes" id="UP000192906"/>
    </source>
</evidence>
<reference evidence="4" key="1">
    <citation type="submission" date="2017-04" db="EMBL/GenBank/DDBJ databases">
        <authorList>
            <person name="Varghese N."/>
            <person name="Submissions S."/>
        </authorList>
    </citation>
    <scope>NUCLEOTIDE SEQUENCE [LARGE SCALE GENOMIC DNA]</scope>
    <source>
        <strain evidence="4">K3S</strain>
    </source>
</reference>
<accession>A0A1X7EJS4</accession>
<protein>
    <submittedName>
        <fullName evidence="3">Efflux transporter, outer membrane factor (OMF) lipoprotein, NodT family</fullName>
    </submittedName>
</protein>
<keyword evidence="4" id="KW-1185">Reference proteome</keyword>
<keyword evidence="2" id="KW-0812">Transmembrane</keyword>
<dbReference type="Pfam" id="PF02321">
    <property type="entry name" value="OEP"/>
    <property type="match status" value="2"/>
</dbReference>
<comment type="similarity">
    <text evidence="1 2">Belongs to the outer membrane factor (OMF) (TC 1.B.17) family.</text>
</comment>
<dbReference type="SUPFAM" id="SSF56954">
    <property type="entry name" value="Outer membrane efflux proteins (OEP)"/>
    <property type="match status" value="1"/>
</dbReference>
<dbReference type="RefSeq" id="WP_085103749.1">
    <property type="nucleotide sequence ID" value="NZ_FWZU01000005.1"/>
</dbReference>
<name>A0A1X7EJS4_9BACT</name>
<dbReference type="PANTHER" id="PTHR30203:SF32">
    <property type="entry name" value="CATION EFFLUX SYSTEM PROTEIN CUSC"/>
    <property type="match status" value="1"/>
</dbReference>
<comment type="subcellular location">
    <subcellularLocation>
        <location evidence="2">Cell membrane</location>
        <topology evidence="2">Lipid-anchor</topology>
    </subcellularLocation>
</comment>
<dbReference type="InterPro" id="IPR010131">
    <property type="entry name" value="MdtP/NodT-like"/>
</dbReference>
<dbReference type="PROSITE" id="PS51257">
    <property type="entry name" value="PROKAR_LIPOPROTEIN"/>
    <property type="match status" value="1"/>
</dbReference>
<dbReference type="STRING" id="1519643.SAMN06295933_3052"/>
<dbReference type="EMBL" id="FWZU01000005">
    <property type="protein sequence ID" value="SMF35172.1"/>
    <property type="molecule type" value="Genomic_DNA"/>
</dbReference>
<dbReference type="PANTHER" id="PTHR30203">
    <property type="entry name" value="OUTER MEMBRANE CATION EFFLUX PROTEIN"/>
    <property type="match status" value="1"/>
</dbReference>
<dbReference type="InterPro" id="IPR003423">
    <property type="entry name" value="OMP_efflux"/>
</dbReference>